<organism evidence="1 2">
    <name type="scientific">Rhizopus stolonifer</name>
    <name type="common">Rhizopus nigricans</name>
    <dbReference type="NCBI Taxonomy" id="4846"/>
    <lineage>
        <taxon>Eukaryota</taxon>
        <taxon>Fungi</taxon>
        <taxon>Fungi incertae sedis</taxon>
        <taxon>Mucoromycota</taxon>
        <taxon>Mucoromycotina</taxon>
        <taxon>Mucoromycetes</taxon>
        <taxon>Mucorales</taxon>
        <taxon>Mucorineae</taxon>
        <taxon>Rhizopodaceae</taxon>
        <taxon>Rhizopus</taxon>
    </lineage>
</organism>
<keyword evidence="2" id="KW-1185">Reference proteome</keyword>
<reference evidence="1 2" key="1">
    <citation type="journal article" date="2018" name="G3 (Bethesda)">
        <title>Phylogenetic and Phylogenomic Definition of Rhizopus Species.</title>
        <authorList>
            <person name="Gryganskyi A.P."/>
            <person name="Golan J."/>
            <person name="Dolatabadi S."/>
            <person name="Mondo S."/>
            <person name="Robb S."/>
            <person name="Idnurm A."/>
            <person name="Muszewska A."/>
            <person name="Steczkiewicz K."/>
            <person name="Masonjones S."/>
            <person name="Liao H.L."/>
            <person name="Gajdeczka M.T."/>
            <person name="Anike F."/>
            <person name="Vuek A."/>
            <person name="Anishchenko I.M."/>
            <person name="Voigt K."/>
            <person name="de Hoog G.S."/>
            <person name="Smith M.E."/>
            <person name="Heitman J."/>
            <person name="Vilgalys R."/>
            <person name="Stajich J.E."/>
        </authorList>
    </citation>
    <scope>NUCLEOTIDE SEQUENCE [LARGE SCALE GENOMIC DNA]</scope>
    <source>
        <strain evidence="1 2">LSU 92-RS-03</strain>
    </source>
</reference>
<comment type="caution">
    <text evidence="1">The sequence shown here is derived from an EMBL/GenBank/DDBJ whole genome shotgun (WGS) entry which is preliminary data.</text>
</comment>
<accession>A0A367JAD4</accession>
<evidence type="ECO:0000313" key="1">
    <source>
        <dbReference type="EMBL" id="RCH86897.1"/>
    </source>
</evidence>
<proteinExistence type="predicted"/>
<evidence type="ECO:0000313" key="2">
    <source>
        <dbReference type="Proteomes" id="UP000253551"/>
    </source>
</evidence>
<protein>
    <submittedName>
        <fullName evidence="1">Uncharacterized protein</fullName>
    </submittedName>
</protein>
<gene>
    <name evidence="1" type="ORF">CU098_004562</name>
</gene>
<sequence length="393" mass="44879">MSRLQQLTITKPFNHRGIRKLIAYLKPNHHGLKLFVPACNFTKFYRRLTTKDSPILDHGITLLSIETQGDSSSSSDGEQSSLTKRDYDAYEVPYEVEKALIGIRKALMKPYIENGLAKLKRRRVYNPFYLDLLIKLNLVSKSSTYQLLFNKNSPPLDISCLLNKPIDIASIDNVIISAGRKFIESIVCFKDNWFFITQVDAFVRNAPDIDPCALDTKLIDYPETPAARIIQKSYKRSTWHEMVFLYGRFEFLVTGGIYGNIHDGCLKSFLGASLNVKTSIDEDEASPTIYILESPLSDNIYREERLLQNYSRRAACYKWGIRSTRFAIKGFGTLNSLYIDTIPLERAGSLILRCLAYNKFTTTDQEQLMGDIYAATVTYSIEIRRDTDDIISS</sequence>
<dbReference type="Proteomes" id="UP000253551">
    <property type="component" value="Unassembled WGS sequence"/>
</dbReference>
<dbReference type="EMBL" id="PJQM01003838">
    <property type="protein sequence ID" value="RCH86897.1"/>
    <property type="molecule type" value="Genomic_DNA"/>
</dbReference>
<dbReference type="OrthoDB" id="2288711at2759"/>
<dbReference type="AlphaFoldDB" id="A0A367JAD4"/>
<name>A0A367JAD4_RHIST</name>